<evidence type="ECO:0008006" key="9">
    <source>
        <dbReference type="Google" id="ProtNLM"/>
    </source>
</evidence>
<dbReference type="AlphaFoldDB" id="A0A9P7PWY8"/>
<evidence type="ECO:0000256" key="1">
    <source>
        <dbReference type="ARBA" id="ARBA00004167"/>
    </source>
</evidence>
<accession>A0A9P7PWY8</accession>
<keyword evidence="2 6" id="KW-0812">Transmembrane</keyword>
<feature type="compositionally biased region" description="Low complexity" evidence="5">
    <location>
        <begin position="97"/>
        <end position="127"/>
    </location>
</feature>
<reference evidence="7 8" key="1">
    <citation type="journal article" date="2020" name="bioRxiv">
        <title>Whole genome comparisons of ergot fungi reveals the divergence and evolution of species within the genus Claviceps are the result of varying mechanisms driving genome evolution and host range expansion.</title>
        <authorList>
            <person name="Wyka S.A."/>
            <person name="Mondo S.J."/>
            <person name="Liu M."/>
            <person name="Dettman J."/>
            <person name="Nalam V."/>
            <person name="Broders K.D."/>
        </authorList>
    </citation>
    <scope>NUCLEOTIDE SEQUENCE [LARGE SCALE GENOMIC DNA]</scope>
    <source>
        <strain evidence="7 8">LM576</strain>
    </source>
</reference>
<name>A0A9P7PWY8_9HYPO</name>
<evidence type="ECO:0000256" key="5">
    <source>
        <dbReference type="SAM" id="MobiDB-lite"/>
    </source>
</evidence>
<evidence type="ECO:0000256" key="3">
    <source>
        <dbReference type="ARBA" id="ARBA00022989"/>
    </source>
</evidence>
<comment type="caution">
    <text evidence="7">The sequence shown here is derived from an EMBL/GenBank/DDBJ whole genome shotgun (WGS) entry which is preliminary data.</text>
</comment>
<sequence>MSELSRTVGALTTGGSAPSQQQPQAAAVTSQQSSTPPAAASSTPPQQQAASSSTPPAPAATSSTPPPAQNPPPSSSTPPPAAASSSSSSSPPPPAAAPSSSTPPAAPPSSSSTPPGAAPAQPTTTSPNAVPVPGTTAPGQQNPGTPVVTVTPSNSVTTIEVITAIKTSTGGPANSASSASASTSSTPAAINPGGDGGGGGISQPAQVAIGVVVPIAAIALLALVGLWWWRKRKARQQSEEERRKEVEDYAYNPNAGPTAPAVGLADSYEMRDGEAGYRGWGNTPVAGSTGRKASTTMSGGMTAATLSDGGDINGNGHTRGNLSDGKADSHFTDSSSPDGEILGAMGPSAAANRNGDVRRGPSNASSSYSATGRSEGSDGGMFPNGGGYYDQYAQNPYCGTDQQAQEASGPAVIRDNPARRSTRIENPSHYPQQSAGIAQNF</sequence>
<evidence type="ECO:0000256" key="6">
    <source>
        <dbReference type="SAM" id="Phobius"/>
    </source>
</evidence>
<proteinExistence type="predicted"/>
<feature type="transmembrane region" description="Helical" evidence="6">
    <location>
        <begin position="207"/>
        <end position="229"/>
    </location>
</feature>
<keyword evidence="4 6" id="KW-0472">Membrane</keyword>
<dbReference type="InterPro" id="IPR051694">
    <property type="entry name" value="Immunoregulatory_rcpt-like"/>
</dbReference>
<comment type="subcellular location">
    <subcellularLocation>
        <location evidence="1">Membrane</location>
        <topology evidence="1">Single-pass membrane protein</topology>
    </subcellularLocation>
</comment>
<organism evidence="7 8">
    <name type="scientific">Claviceps humidiphila</name>
    <dbReference type="NCBI Taxonomy" id="1294629"/>
    <lineage>
        <taxon>Eukaryota</taxon>
        <taxon>Fungi</taxon>
        <taxon>Dikarya</taxon>
        <taxon>Ascomycota</taxon>
        <taxon>Pezizomycotina</taxon>
        <taxon>Sordariomycetes</taxon>
        <taxon>Hypocreomycetidae</taxon>
        <taxon>Hypocreales</taxon>
        <taxon>Clavicipitaceae</taxon>
        <taxon>Claviceps</taxon>
    </lineage>
</organism>
<feature type="region of interest" description="Disordered" evidence="5">
    <location>
        <begin position="168"/>
        <end position="197"/>
    </location>
</feature>
<evidence type="ECO:0000313" key="8">
    <source>
        <dbReference type="Proteomes" id="UP000732380"/>
    </source>
</evidence>
<feature type="compositionally biased region" description="Low complexity" evidence="5">
    <location>
        <begin position="168"/>
        <end position="189"/>
    </location>
</feature>
<feature type="compositionally biased region" description="Gly residues" evidence="5">
    <location>
        <begin position="377"/>
        <end position="388"/>
    </location>
</feature>
<evidence type="ECO:0000313" key="7">
    <source>
        <dbReference type="EMBL" id="KAG6111505.1"/>
    </source>
</evidence>
<gene>
    <name evidence="7" type="ORF">E4U13_004808</name>
</gene>
<feature type="compositionally biased region" description="Polar residues" evidence="5">
    <location>
        <begin position="362"/>
        <end position="374"/>
    </location>
</feature>
<feature type="compositionally biased region" description="Polar residues" evidence="5">
    <location>
        <begin position="429"/>
        <end position="441"/>
    </location>
</feature>
<keyword evidence="3 6" id="KW-1133">Transmembrane helix</keyword>
<dbReference type="PANTHER" id="PTHR15549">
    <property type="entry name" value="PAIRED IMMUNOGLOBULIN-LIKE TYPE 2 RECEPTOR"/>
    <property type="match status" value="1"/>
</dbReference>
<feature type="region of interest" description="Disordered" evidence="5">
    <location>
        <begin position="279"/>
        <end position="441"/>
    </location>
</feature>
<feature type="compositionally biased region" description="Low complexity" evidence="5">
    <location>
        <begin position="16"/>
        <end position="63"/>
    </location>
</feature>
<evidence type="ECO:0000256" key="4">
    <source>
        <dbReference type="ARBA" id="ARBA00023136"/>
    </source>
</evidence>
<keyword evidence="8" id="KW-1185">Reference proteome</keyword>
<dbReference type="Proteomes" id="UP000732380">
    <property type="component" value="Unassembled WGS sequence"/>
</dbReference>
<dbReference type="PANTHER" id="PTHR15549:SF30">
    <property type="entry name" value="MID2 DOMAIN-CONTAINING PROTEIN"/>
    <property type="match status" value="1"/>
</dbReference>
<dbReference type="EMBL" id="SRQM01000382">
    <property type="protein sequence ID" value="KAG6111505.1"/>
    <property type="molecule type" value="Genomic_DNA"/>
</dbReference>
<dbReference type="GO" id="GO:0071944">
    <property type="term" value="C:cell periphery"/>
    <property type="evidence" value="ECO:0007669"/>
    <property type="project" value="UniProtKB-ARBA"/>
</dbReference>
<feature type="compositionally biased region" description="Pro residues" evidence="5">
    <location>
        <begin position="64"/>
        <end position="81"/>
    </location>
</feature>
<dbReference type="GO" id="GO:0016020">
    <property type="term" value="C:membrane"/>
    <property type="evidence" value="ECO:0007669"/>
    <property type="project" value="UniProtKB-SubCell"/>
</dbReference>
<feature type="region of interest" description="Disordered" evidence="5">
    <location>
        <begin position="1"/>
        <end position="152"/>
    </location>
</feature>
<protein>
    <recommendedName>
        <fullName evidence="9">Serine-rich protein</fullName>
    </recommendedName>
</protein>
<evidence type="ECO:0000256" key="2">
    <source>
        <dbReference type="ARBA" id="ARBA00022692"/>
    </source>
</evidence>